<dbReference type="EMBL" id="JAACJL010000015">
    <property type="protein sequence ID" value="KAF4621333.1"/>
    <property type="molecule type" value="Genomic_DNA"/>
</dbReference>
<dbReference type="Gene3D" id="1.20.5.170">
    <property type="match status" value="1"/>
</dbReference>
<accession>A0A8H4R2Q0</accession>
<organism evidence="3 4">
    <name type="scientific">Agrocybe pediades</name>
    <dbReference type="NCBI Taxonomy" id="84607"/>
    <lineage>
        <taxon>Eukaryota</taxon>
        <taxon>Fungi</taxon>
        <taxon>Dikarya</taxon>
        <taxon>Basidiomycota</taxon>
        <taxon>Agaricomycotina</taxon>
        <taxon>Agaricomycetes</taxon>
        <taxon>Agaricomycetidae</taxon>
        <taxon>Agaricales</taxon>
        <taxon>Agaricineae</taxon>
        <taxon>Strophariaceae</taxon>
        <taxon>Agrocybe</taxon>
    </lineage>
</organism>
<dbReference type="InterPro" id="IPR046347">
    <property type="entry name" value="bZIP_sf"/>
</dbReference>
<dbReference type="CDD" id="cd14688">
    <property type="entry name" value="bZIP_YAP"/>
    <property type="match status" value="1"/>
</dbReference>
<protein>
    <recommendedName>
        <fullName evidence="5">BZIP domain-containing protein</fullName>
    </recommendedName>
</protein>
<feature type="region of interest" description="Disordered" evidence="2">
    <location>
        <begin position="122"/>
        <end position="174"/>
    </location>
</feature>
<keyword evidence="4" id="KW-1185">Reference proteome</keyword>
<dbReference type="AlphaFoldDB" id="A0A8H4R2Q0"/>
<sequence>MTRGRKKDLTIPPTRSLVQQRDYRARKANYIASLEERCRKAEEENAQLRQELMQTRARLENPATMLPETAEASKELMRHLALASASMEKFQRIAFNNVVETAEPTSPTLTLPPIHMQLSAHISPDRPQQQSEVRPSNTFGKKHFYVDNTPPFSPDLQRPSTNLHHRSQSSDSEECCGGMIDCEALGHDGVIEQDADEYSRTRQRLSGLRSTSNHDHR</sequence>
<gene>
    <name evidence="3" type="ORF">D9613_000543</name>
</gene>
<keyword evidence="1" id="KW-0175">Coiled coil</keyword>
<evidence type="ECO:0000256" key="1">
    <source>
        <dbReference type="SAM" id="Coils"/>
    </source>
</evidence>
<reference evidence="3 4" key="1">
    <citation type="submission" date="2019-12" db="EMBL/GenBank/DDBJ databases">
        <authorList>
            <person name="Floudas D."/>
            <person name="Bentzer J."/>
            <person name="Ahren D."/>
            <person name="Johansson T."/>
            <person name="Persson P."/>
            <person name="Tunlid A."/>
        </authorList>
    </citation>
    <scope>NUCLEOTIDE SEQUENCE [LARGE SCALE GENOMIC DNA]</scope>
    <source>
        <strain evidence="3 4">CBS 102.39</strain>
    </source>
</reference>
<evidence type="ECO:0000256" key="2">
    <source>
        <dbReference type="SAM" id="MobiDB-lite"/>
    </source>
</evidence>
<evidence type="ECO:0008006" key="5">
    <source>
        <dbReference type="Google" id="ProtNLM"/>
    </source>
</evidence>
<comment type="caution">
    <text evidence="3">The sequence shown here is derived from an EMBL/GenBank/DDBJ whole genome shotgun (WGS) entry which is preliminary data.</text>
</comment>
<evidence type="ECO:0000313" key="3">
    <source>
        <dbReference type="EMBL" id="KAF4621333.1"/>
    </source>
</evidence>
<feature type="compositionally biased region" description="Polar residues" evidence="2">
    <location>
        <begin position="126"/>
        <end position="139"/>
    </location>
</feature>
<evidence type="ECO:0000313" key="4">
    <source>
        <dbReference type="Proteomes" id="UP000521872"/>
    </source>
</evidence>
<feature type="region of interest" description="Disordered" evidence="2">
    <location>
        <begin position="195"/>
        <end position="217"/>
    </location>
</feature>
<dbReference type="GO" id="GO:0003700">
    <property type="term" value="F:DNA-binding transcription factor activity"/>
    <property type="evidence" value="ECO:0007669"/>
    <property type="project" value="InterPro"/>
</dbReference>
<feature type="coiled-coil region" evidence="1">
    <location>
        <begin position="24"/>
        <end position="58"/>
    </location>
</feature>
<name>A0A8H4R2Q0_9AGAR</name>
<proteinExistence type="predicted"/>
<dbReference type="SUPFAM" id="SSF57959">
    <property type="entry name" value="Leucine zipper domain"/>
    <property type="match status" value="1"/>
</dbReference>
<dbReference type="Proteomes" id="UP000521872">
    <property type="component" value="Unassembled WGS sequence"/>
</dbReference>